<evidence type="ECO:0000313" key="4">
    <source>
        <dbReference type="Proteomes" id="UP000595894"/>
    </source>
</evidence>
<dbReference type="Proteomes" id="UP000595894">
    <property type="component" value="Chromosome"/>
</dbReference>
<dbReference type="SUPFAM" id="SSF56349">
    <property type="entry name" value="DNA breaking-rejoining enzymes"/>
    <property type="match status" value="1"/>
</dbReference>
<dbReference type="RefSeq" id="WP_202094806.1">
    <property type="nucleotide sequence ID" value="NZ_CP061035.1"/>
</dbReference>
<dbReference type="EMBL" id="CP061035">
    <property type="protein sequence ID" value="QQV77871.1"/>
    <property type="molecule type" value="Genomic_DNA"/>
</dbReference>
<proteinExistence type="predicted"/>
<dbReference type="Pfam" id="PF13102">
    <property type="entry name" value="Phage_int_SAM_5"/>
    <property type="match status" value="1"/>
</dbReference>
<dbReference type="AlphaFoldDB" id="A0A974NVU4"/>
<evidence type="ECO:0000256" key="1">
    <source>
        <dbReference type="SAM" id="MobiDB-lite"/>
    </source>
</evidence>
<organism evidence="3 4">
    <name type="scientific">Sphingomonas aliaeris</name>
    <dbReference type="NCBI Taxonomy" id="2759526"/>
    <lineage>
        <taxon>Bacteria</taxon>
        <taxon>Pseudomonadati</taxon>
        <taxon>Pseudomonadota</taxon>
        <taxon>Alphaproteobacteria</taxon>
        <taxon>Sphingomonadales</taxon>
        <taxon>Sphingomonadaceae</taxon>
        <taxon>Sphingomonas</taxon>
    </lineage>
</organism>
<evidence type="ECO:0000259" key="2">
    <source>
        <dbReference type="Pfam" id="PF13102"/>
    </source>
</evidence>
<dbReference type="KEGG" id="sari:H5J25_03705"/>
<feature type="compositionally biased region" description="Low complexity" evidence="1">
    <location>
        <begin position="61"/>
        <end position="75"/>
    </location>
</feature>
<gene>
    <name evidence="3" type="ORF">H5J25_03705</name>
</gene>
<name>A0A974NVU4_9SPHN</name>
<feature type="domain" description="Phage integrase SAM-like" evidence="2">
    <location>
        <begin position="162"/>
        <end position="245"/>
    </location>
</feature>
<sequence>MVEDIPDLARRWSRAIERGRGIRIEAADLDLLTDIGVNDIIQAAAAEKLKERAKWRANQRSGGSTSAAYTGSTGTDGPTAVFDPPHLTIFWYDPERGRTRSAGTRTGDLAAAKKALDRLYLEQTEGELICPTCGQRRNAATDMLALRAIIDFLTTHEDAPSIKAIRPRLNHVVRYIATLASPEIRCSKIDEAWIAKFRDWLLKQPVVSSAGNERDAPRTPSAVENSVLQLAAAINAAYRRGDISRPAAFKPIPTKELNQTPQRRLSVKELADAFNYATDPRYPTKRLGLHRFLMLSVGTGARPDAVHDFSTDPKRRQWNSDRRVIAFNPAGRRQTRKRRATVIAPAHLAARIDEVDGFFVPFVSVKSAWETMVRKLGWPADGEGGMKLIRRSVGQLLRDAGTSRAWSAEWQDPSLKVPGEQIEVQLGHRVIDSVTDLYAGFDPEYQGAATSALEAIMNAIVELCPRAFTSQTLQPEGTTEDDDGD</sequence>
<dbReference type="InterPro" id="IPR025269">
    <property type="entry name" value="SAM-like_dom"/>
</dbReference>
<protein>
    <submittedName>
        <fullName evidence="3">Phage integrase SAM-like domain-containing protein</fullName>
    </submittedName>
</protein>
<feature type="region of interest" description="Disordered" evidence="1">
    <location>
        <begin position="55"/>
        <end position="77"/>
    </location>
</feature>
<evidence type="ECO:0000313" key="3">
    <source>
        <dbReference type="EMBL" id="QQV77871.1"/>
    </source>
</evidence>
<reference evidence="4" key="1">
    <citation type="submission" date="2020-09" db="EMBL/GenBank/DDBJ databases">
        <title>Sphingomonas sp., a new species isolated from pork steak.</title>
        <authorList>
            <person name="Heidler von Heilborn D."/>
        </authorList>
    </citation>
    <scope>NUCLEOTIDE SEQUENCE [LARGE SCALE GENOMIC DNA]</scope>
</reference>
<keyword evidence="4" id="KW-1185">Reference proteome</keyword>
<dbReference type="GO" id="GO:0003677">
    <property type="term" value="F:DNA binding"/>
    <property type="evidence" value="ECO:0007669"/>
    <property type="project" value="InterPro"/>
</dbReference>
<accession>A0A974NVU4</accession>
<dbReference type="InterPro" id="IPR011010">
    <property type="entry name" value="DNA_brk_join_enz"/>
</dbReference>